<name>A0A8S1WWK2_PAROT</name>
<evidence type="ECO:0000313" key="1">
    <source>
        <dbReference type="EMBL" id="CAD8194404.1"/>
    </source>
</evidence>
<dbReference type="OrthoDB" id="410118at2759"/>
<reference evidence="1" key="1">
    <citation type="submission" date="2021-01" db="EMBL/GenBank/DDBJ databases">
        <authorList>
            <consortium name="Genoscope - CEA"/>
            <person name="William W."/>
        </authorList>
    </citation>
    <scope>NUCLEOTIDE SEQUENCE</scope>
</reference>
<sequence>MKLLFYLFFQKLKTLYYYYYYYQSYLYYYSNSQIVQFNILKIQIIEYSSPHSIYETKLSLDIGLSEDLLNHIYIQSLFIVRLQYEEKRSYKPEEWFADVTSVPLNQHDRDQFGFKSQVLQCLFGLSSQQNQDYWGQNPKQQVTLASIRAALQGLIKSLIALFTIPEDHFEAKKENFFNQEVFWIAEKLSKVLENRNRAVAEEILRIQKPEAFATLVGLKKDNENFANLAAIKKYRFSDKMIARPFYPHGMNRWGWVDIFILFYIYMDICLVL</sequence>
<accession>A0A8S1WWK2</accession>
<proteinExistence type="predicted"/>
<dbReference type="Proteomes" id="UP000683925">
    <property type="component" value="Unassembled WGS sequence"/>
</dbReference>
<gene>
    <name evidence="1" type="ORF">POCTA_138.1.T1060218</name>
</gene>
<comment type="caution">
    <text evidence="1">The sequence shown here is derived from an EMBL/GenBank/DDBJ whole genome shotgun (WGS) entry which is preliminary data.</text>
</comment>
<organism evidence="1 2">
    <name type="scientific">Paramecium octaurelia</name>
    <dbReference type="NCBI Taxonomy" id="43137"/>
    <lineage>
        <taxon>Eukaryota</taxon>
        <taxon>Sar</taxon>
        <taxon>Alveolata</taxon>
        <taxon>Ciliophora</taxon>
        <taxon>Intramacronucleata</taxon>
        <taxon>Oligohymenophorea</taxon>
        <taxon>Peniculida</taxon>
        <taxon>Parameciidae</taxon>
        <taxon>Paramecium</taxon>
    </lineage>
</organism>
<evidence type="ECO:0000313" key="2">
    <source>
        <dbReference type="Proteomes" id="UP000683925"/>
    </source>
</evidence>
<protein>
    <submittedName>
        <fullName evidence="1">Uncharacterized protein</fullName>
    </submittedName>
</protein>
<keyword evidence="2" id="KW-1185">Reference proteome</keyword>
<dbReference type="EMBL" id="CAJJDP010000106">
    <property type="protein sequence ID" value="CAD8194404.1"/>
    <property type="molecule type" value="Genomic_DNA"/>
</dbReference>
<dbReference type="AlphaFoldDB" id="A0A8S1WWK2"/>